<accession>A0A7W8XS93</accession>
<gene>
    <name evidence="1" type="ORF">GGD50_003277</name>
</gene>
<evidence type="ECO:0000313" key="1">
    <source>
        <dbReference type="EMBL" id="MBB5574648.1"/>
    </source>
</evidence>
<protein>
    <submittedName>
        <fullName evidence="1">Uncharacterized protein</fullName>
    </submittedName>
</protein>
<sequence length="65" mass="7171">MGEAARSFFGRPIPVDEQIKTLEAAARQRNAEAKGGAPVYAPFVPEKLEDIDANTPTMLREGYDY</sequence>
<dbReference type="AlphaFoldDB" id="A0A7W8XS93"/>
<name>A0A7W8XS93_9HYPH</name>
<organism evidence="1 2">
    <name type="scientific">Rhizobium paranaense</name>
    <dbReference type="NCBI Taxonomy" id="1650438"/>
    <lineage>
        <taxon>Bacteria</taxon>
        <taxon>Pseudomonadati</taxon>
        <taxon>Pseudomonadota</taxon>
        <taxon>Alphaproteobacteria</taxon>
        <taxon>Hyphomicrobiales</taxon>
        <taxon>Rhizobiaceae</taxon>
        <taxon>Rhizobium/Agrobacterium group</taxon>
        <taxon>Rhizobium</taxon>
    </lineage>
</organism>
<dbReference type="RefSeq" id="WP_246451227.1">
    <property type="nucleotide sequence ID" value="NZ_JACHBI010000006.1"/>
</dbReference>
<dbReference type="EMBL" id="JACHBI010000006">
    <property type="protein sequence ID" value="MBB5574648.1"/>
    <property type="molecule type" value="Genomic_DNA"/>
</dbReference>
<reference evidence="1 2" key="1">
    <citation type="submission" date="2020-08" db="EMBL/GenBank/DDBJ databases">
        <title>Genomic Encyclopedia of Type Strains, Phase IV (KMG-V): Genome sequencing to study the core and pangenomes of soil and plant-associated prokaryotes.</title>
        <authorList>
            <person name="Whitman W."/>
        </authorList>
    </citation>
    <scope>NUCLEOTIDE SEQUENCE [LARGE SCALE GENOMIC DNA]</scope>
    <source>
        <strain evidence="1 2">SEMIA 4064</strain>
    </source>
</reference>
<comment type="caution">
    <text evidence="1">The sequence shown here is derived from an EMBL/GenBank/DDBJ whole genome shotgun (WGS) entry which is preliminary data.</text>
</comment>
<dbReference type="Proteomes" id="UP000549882">
    <property type="component" value="Unassembled WGS sequence"/>
</dbReference>
<evidence type="ECO:0000313" key="2">
    <source>
        <dbReference type="Proteomes" id="UP000549882"/>
    </source>
</evidence>
<keyword evidence="2" id="KW-1185">Reference proteome</keyword>
<proteinExistence type="predicted"/>